<dbReference type="EMBL" id="JAGFMF010011429">
    <property type="protein sequence ID" value="KAG8522901.1"/>
    <property type="molecule type" value="Genomic_DNA"/>
</dbReference>
<dbReference type="Pfam" id="PF13853">
    <property type="entry name" value="7tm_4"/>
    <property type="match status" value="2"/>
</dbReference>
<keyword evidence="10 11" id="KW-0807">Transducer</keyword>
<gene>
    <name evidence="15" type="ORF">J0S82_010116</name>
</gene>
<keyword evidence="4 11" id="KW-0812">Transmembrane</keyword>
<keyword evidence="5" id="KW-0552">Olfaction</keyword>
<dbReference type="Proteomes" id="UP000700334">
    <property type="component" value="Unassembled WGS sequence"/>
</dbReference>
<dbReference type="SUPFAM" id="SSF81321">
    <property type="entry name" value="Family A G protein-coupled receptor-like"/>
    <property type="match status" value="2"/>
</dbReference>
<feature type="transmembrane region" description="Helical" evidence="13">
    <location>
        <begin position="350"/>
        <end position="373"/>
    </location>
</feature>
<keyword evidence="9 11" id="KW-0675">Receptor</keyword>
<dbReference type="InterPro" id="IPR000276">
    <property type="entry name" value="GPCR_Rhodpsn"/>
</dbReference>
<proteinExistence type="inferred from homology"/>
<evidence type="ECO:0000256" key="9">
    <source>
        <dbReference type="ARBA" id="ARBA00023170"/>
    </source>
</evidence>
<feature type="transmembrane region" description="Helical" evidence="13">
    <location>
        <begin position="443"/>
        <end position="467"/>
    </location>
</feature>
<protein>
    <submittedName>
        <fullName evidence="15">Olfactory receptor 51F2</fullName>
    </submittedName>
</protein>
<keyword evidence="16" id="KW-1185">Reference proteome</keyword>
<feature type="transmembrane region" description="Helical" evidence="13">
    <location>
        <begin position="479"/>
        <end position="503"/>
    </location>
</feature>
<feature type="transmembrane region" description="Helical" evidence="13">
    <location>
        <begin position="131"/>
        <end position="157"/>
    </location>
</feature>
<name>A0A8J6APA1_GALPY</name>
<dbReference type="PRINTS" id="PR00245">
    <property type="entry name" value="OLFACTORYR"/>
</dbReference>
<evidence type="ECO:0000256" key="1">
    <source>
        <dbReference type="ARBA" id="ARBA00003929"/>
    </source>
</evidence>
<feature type="transmembrane region" description="Helical" evidence="13">
    <location>
        <begin position="305"/>
        <end position="329"/>
    </location>
</feature>
<evidence type="ECO:0000313" key="16">
    <source>
        <dbReference type="Proteomes" id="UP000700334"/>
    </source>
</evidence>
<evidence type="ECO:0000259" key="14">
    <source>
        <dbReference type="PROSITE" id="PS50262"/>
    </source>
</evidence>
<comment type="subcellular location">
    <subcellularLocation>
        <location evidence="2">Membrane</location>
        <topology evidence="2">Multi-pass membrane protein</topology>
    </subcellularLocation>
</comment>
<dbReference type="GO" id="GO:0004984">
    <property type="term" value="F:olfactory receptor activity"/>
    <property type="evidence" value="ECO:0007669"/>
    <property type="project" value="InterPro"/>
</dbReference>
<dbReference type="InterPro" id="IPR000725">
    <property type="entry name" value="Olfact_rcpt"/>
</dbReference>
<reference evidence="15" key="1">
    <citation type="journal article" date="2021" name="Evol. Appl.">
        <title>The genome of the Pyrenean desman and the effects of bottlenecks and inbreeding on the genomic landscape of an endangered species.</title>
        <authorList>
            <person name="Escoda L."/>
            <person name="Castresana J."/>
        </authorList>
    </citation>
    <scope>NUCLEOTIDE SEQUENCE</scope>
    <source>
        <strain evidence="15">IBE-C5619</strain>
    </source>
</reference>
<feature type="region of interest" description="Disordered" evidence="12">
    <location>
        <begin position="21"/>
        <end position="61"/>
    </location>
</feature>
<feature type="transmembrane region" description="Helical" evidence="13">
    <location>
        <begin position="379"/>
        <end position="399"/>
    </location>
</feature>
<dbReference type="InterPro" id="IPR050402">
    <property type="entry name" value="OR51/52/56-like"/>
</dbReference>
<keyword evidence="7 11" id="KW-0297">G-protein coupled receptor</keyword>
<comment type="caution">
    <text evidence="15">The sequence shown here is derived from an EMBL/GenBank/DDBJ whole genome shotgun (WGS) entry which is preliminary data.</text>
</comment>
<keyword evidence="3" id="KW-0716">Sensory transduction</keyword>
<dbReference type="PANTHER" id="PTHR26450">
    <property type="entry name" value="OLFACTORY RECEPTOR 56B1-RELATED"/>
    <property type="match status" value="1"/>
</dbReference>
<evidence type="ECO:0000313" key="15">
    <source>
        <dbReference type="EMBL" id="KAG8522901.1"/>
    </source>
</evidence>
<evidence type="ECO:0000256" key="6">
    <source>
        <dbReference type="ARBA" id="ARBA00022989"/>
    </source>
</evidence>
<evidence type="ECO:0000256" key="7">
    <source>
        <dbReference type="ARBA" id="ARBA00023040"/>
    </source>
</evidence>
<dbReference type="CDD" id="cd15222">
    <property type="entry name" value="7tmA_OR51-like"/>
    <property type="match status" value="2"/>
</dbReference>
<comment type="similarity">
    <text evidence="11">Belongs to the G-protein coupled receptor 1 family.</text>
</comment>
<dbReference type="Gene3D" id="1.20.1070.10">
    <property type="entry name" value="Rhodopsin 7-helix transmembrane proteins"/>
    <property type="match status" value="2"/>
</dbReference>
<feature type="transmembrane region" description="Helical" evidence="13">
    <location>
        <begin position="678"/>
        <end position="701"/>
    </location>
</feature>
<dbReference type="PRINTS" id="PR00237">
    <property type="entry name" value="GPCRRHODOPSN"/>
</dbReference>
<evidence type="ECO:0000256" key="8">
    <source>
        <dbReference type="ARBA" id="ARBA00023136"/>
    </source>
</evidence>
<feature type="transmembrane region" description="Helical" evidence="13">
    <location>
        <begin position="101"/>
        <end position="125"/>
    </location>
</feature>
<dbReference type="GO" id="GO:0005886">
    <property type="term" value="C:plasma membrane"/>
    <property type="evidence" value="ECO:0007669"/>
    <property type="project" value="TreeGrafter"/>
</dbReference>
<dbReference type="GO" id="GO:0004930">
    <property type="term" value="F:G protein-coupled receptor activity"/>
    <property type="evidence" value="ECO:0007669"/>
    <property type="project" value="UniProtKB-KW"/>
</dbReference>
<evidence type="ECO:0000256" key="12">
    <source>
        <dbReference type="SAM" id="MobiDB-lite"/>
    </source>
</evidence>
<dbReference type="PROSITE" id="PS50262">
    <property type="entry name" value="G_PROTEIN_RECEP_F1_2"/>
    <property type="match status" value="2"/>
</dbReference>
<keyword evidence="8 13" id="KW-0472">Membrane</keyword>
<dbReference type="InterPro" id="IPR017452">
    <property type="entry name" value="GPCR_Rhodpsn_7TM"/>
</dbReference>
<keyword evidence="6 13" id="KW-1133">Transmembrane helix</keyword>
<feature type="domain" description="G-protein coupled receptors family 1 profile" evidence="14">
    <location>
        <begin position="149"/>
        <end position="400"/>
    </location>
</feature>
<evidence type="ECO:0000256" key="10">
    <source>
        <dbReference type="ARBA" id="ARBA00023224"/>
    </source>
</evidence>
<evidence type="ECO:0000256" key="11">
    <source>
        <dbReference type="RuleBase" id="RU000688"/>
    </source>
</evidence>
<feature type="domain" description="G-protein coupled receptors family 1 profile" evidence="14">
    <location>
        <begin position="458"/>
        <end position="699"/>
    </location>
</feature>
<evidence type="ECO:0000256" key="13">
    <source>
        <dbReference type="SAM" id="Phobius"/>
    </source>
</evidence>
<evidence type="ECO:0000256" key="3">
    <source>
        <dbReference type="ARBA" id="ARBA00022606"/>
    </source>
</evidence>
<feature type="transmembrane region" description="Helical" evidence="13">
    <location>
        <begin position="614"/>
        <end position="636"/>
    </location>
</feature>
<feature type="transmembrane region" description="Helical" evidence="13">
    <location>
        <begin position="648"/>
        <end position="672"/>
    </location>
</feature>
<evidence type="ECO:0000256" key="5">
    <source>
        <dbReference type="ARBA" id="ARBA00022725"/>
    </source>
</evidence>
<feature type="transmembrane region" description="Helical" evidence="13">
    <location>
        <begin position="169"/>
        <end position="194"/>
    </location>
</feature>
<accession>A0A8J6APA1</accession>
<feature type="transmembrane region" description="Helical" evidence="13">
    <location>
        <begin position="206"/>
        <end position="228"/>
    </location>
</feature>
<comment type="function">
    <text evidence="1">Putative odorant or sperm cell receptor.</text>
</comment>
<dbReference type="PANTHER" id="PTHR26450:SF36">
    <property type="entry name" value="OLFACTORY RECEPTOR"/>
    <property type="match status" value="1"/>
</dbReference>
<evidence type="ECO:0000256" key="2">
    <source>
        <dbReference type="ARBA" id="ARBA00004141"/>
    </source>
</evidence>
<feature type="non-terminal residue" evidence="15">
    <location>
        <position position="1"/>
    </location>
</feature>
<evidence type="ECO:0000256" key="4">
    <source>
        <dbReference type="ARBA" id="ARBA00022692"/>
    </source>
</evidence>
<sequence>MNINHTDEAFGLGGRAQVGAPVLDPGINGRRHEDARTVRTASTNSQNCEDQENRQQQQQREKKAAERLLPLKLKPLPAHSEAEMKPTKLTYRHDSFSWGNLLFLCIMPSFNQSIFYPTVFFLTGIPGFETYHAWFSIPFCCLYAIAISGNGMILFVIITESSLHEPMYYFLSMLSFTDLGLCLSTLVTMLGVFWFNAREISFDACIGQMFFIHGFTFMESSVLLAMSFDRFIAICNPLRYATILTNSRIIKLGFAIVIRGTTALVPLLLLLKRLSFCRSHVLHHSYCFHPDVMKLSCTDTKINSAFGLTIVISTAGLDSVLILLSYVLIIHSVLSIASPEERKKAFGTCVSHISAVAIFYIPMISLSLVHRFGKHAPPLVHTLIANVYLLIPPVMNPIIYSVKTKQIRKAFEFNMSSFQNTTSSTSIIFLLTAVPGLEEFHSWISIPFCFLYITALSGNSLILFAIVTQPSLHEPMYYFLSMLSTTDLGLSISTLVTMLGIFWFNAREISFYACLSQMFFIQLFTVMESSVLLAMAFDRFVAISNPLRYASILTEVKIAQIGVAIITRGTLILLPLQLLLKRLSFCRSHVLHHSYCFHPDVMKLSCTDTRINSIFGLTALISTAGVDWIFIFLIIASPAERKKAFRTCISHIGAVAIFYIPLISLSFVHRFGKWAPPYVHTLIANAYLLIPPVMNPIIYSVKTKQI</sequence>
<feature type="transmembrane region" description="Helical" evidence="13">
    <location>
        <begin position="249"/>
        <end position="271"/>
    </location>
</feature>
<feature type="transmembrane region" description="Helical" evidence="13">
    <location>
        <begin position="509"/>
        <end position="537"/>
    </location>
</feature>
<dbReference type="PROSITE" id="PS00237">
    <property type="entry name" value="G_PROTEIN_RECEP_F1_1"/>
    <property type="match status" value="2"/>
</dbReference>
<dbReference type="FunFam" id="1.20.1070.10:FF:000002">
    <property type="entry name" value="Olfactory receptor"/>
    <property type="match status" value="2"/>
</dbReference>
<organism evidence="15 16">
    <name type="scientific">Galemys pyrenaicus</name>
    <name type="common">Iberian desman</name>
    <name type="synonym">Pyrenean desman</name>
    <dbReference type="NCBI Taxonomy" id="202257"/>
    <lineage>
        <taxon>Eukaryota</taxon>
        <taxon>Metazoa</taxon>
        <taxon>Chordata</taxon>
        <taxon>Craniata</taxon>
        <taxon>Vertebrata</taxon>
        <taxon>Euteleostomi</taxon>
        <taxon>Mammalia</taxon>
        <taxon>Eutheria</taxon>
        <taxon>Laurasiatheria</taxon>
        <taxon>Eulipotyphla</taxon>
        <taxon>Talpidae</taxon>
        <taxon>Galemys</taxon>
    </lineage>
</organism>
<dbReference type="GO" id="GO:0071396">
    <property type="term" value="P:cellular response to lipid"/>
    <property type="evidence" value="ECO:0007669"/>
    <property type="project" value="UniProtKB-ARBA"/>
</dbReference>
<dbReference type="OrthoDB" id="9444602at2759"/>
<dbReference type="AlphaFoldDB" id="A0A8J6APA1"/>